<evidence type="ECO:0000313" key="1">
    <source>
        <dbReference type="EMBL" id="GAA4354429.1"/>
    </source>
</evidence>
<proteinExistence type="predicted"/>
<name>A0ABP8I9U3_9BURK</name>
<sequence length="236" mass="25902">MHMTGFDASSPERYSGPVAIDVTLAAVPAGGVELVERRIRVFLEAFDAGFFFPGRLRDRAEIRCEAASVHARLQVEDLAVAALGVLGGVLTDCRHHDVSFRSAHALLGRREHDLSVDSGARPAAVAVPPFKVELPPDLGGNSALLIEIEFAQPVEPRAGQRLLDTLALWDTLTLAYPDDPDEAVEVSGAQAMFNDPRTIHYHEWIWDNADADAWNLIVNLCCAWHVVLPVVRLHFE</sequence>
<evidence type="ECO:0000313" key="2">
    <source>
        <dbReference type="Proteomes" id="UP001500975"/>
    </source>
</evidence>
<dbReference type="EMBL" id="BAABGJ010000080">
    <property type="protein sequence ID" value="GAA4354429.1"/>
    <property type="molecule type" value="Genomic_DNA"/>
</dbReference>
<comment type="caution">
    <text evidence="1">The sequence shown here is derived from an EMBL/GenBank/DDBJ whole genome shotgun (WGS) entry which is preliminary data.</text>
</comment>
<reference evidence="2" key="1">
    <citation type="journal article" date="2019" name="Int. J. Syst. Evol. Microbiol.">
        <title>The Global Catalogue of Microorganisms (GCM) 10K type strain sequencing project: providing services to taxonomists for standard genome sequencing and annotation.</title>
        <authorList>
            <consortium name="The Broad Institute Genomics Platform"/>
            <consortium name="The Broad Institute Genome Sequencing Center for Infectious Disease"/>
            <person name="Wu L."/>
            <person name="Ma J."/>
        </authorList>
    </citation>
    <scope>NUCLEOTIDE SEQUENCE [LARGE SCALE GENOMIC DNA]</scope>
    <source>
        <strain evidence="2">JCM 17804</strain>
    </source>
</reference>
<gene>
    <name evidence="1" type="ORF">GCM10023165_45650</name>
</gene>
<keyword evidence="2" id="KW-1185">Reference proteome</keyword>
<accession>A0ABP8I9U3</accession>
<protein>
    <submittedName>
        <fullName evidence="1">Uncharacterized protein</fullName>
    </submittedName>
</protein>
<organism evidence="1 2">
    <name type="scientific">Variovorax defluvii</name>
    <dbReference type="NCBI Taxonomy" id="913761"/>
    <lineage>
        <taxon>Bacteria</taxon>
        <taxon>Pseudomonadati</taxon>
        <taxon>Pseudomonadota</taxon>
        <taxon>Betaproteobacteria</taxon>
        <taxon>Burkholderiales</taxon>
        <taxon>Comamonadaceae</taxon>
        <taxon>Variovorax</taxon>
    </lineage>
</organism>
<dbReference type="Proteomes" id="UP001500975">
    <property type="component" value="Unassembled WGS sequence"/>
</dbReference>